<evidence type="ECO:0000313" key="12">
    <source>
        <dbReference type="WBParaSite" id="PDA_v2.g28899.t1"/>
    </source>
</evidence>
<organism evidence="11 12">
    <name type="scientific">Panagrolaimus davidi</name>
    <dbReference type="NCBI Taxonomy" id="227884"/>
    <lineage>
        <taxon>Eukaryota</taxon>
        <taxon>Metazoa</taxon>
        <taxon>Ecdysozoa</taxon>
        <taxon>Nematoda</taxon>
        <taxon>Chromadorea</taxon>
        <taxon>Rhabditida</taxon>
        <taxon>Tylenchina</taxon>
        <taxon>Panagrolaimomorpha</taxon>
        <taxon>Panagrolaimoidea</taxon>
        <taxon>Panagrolaimidae</taxon>
        <taxon>Panagrolaimus</taxon>
    </lineage>
</organism>
<reference evidence="12" key="1">
    <citation type="submission" date="2022-11" db="UniProtKB">
        <authorList>
            <consortium name="WormBaseParasite"/>
        </authorList>
    </citation>
    <scope>IDENTIFICATION</scope>
</reference>
<evidence type="ECO:0000256" key="7">
    <source>
        <dbReference type="ARBA" id="ARBA00023163"/>
    </source>
</evidence>
<evidence type="ECO:0000259" key="10">
    <source>
        <dbReference type="PROSITE" id="PS51030"/>
    </source>
</evidence>
<keyword evidence="4" id="KW-0862">Zinc</keyword>
<evidence type="ECO:0000256" key="5">
    <source>
        <dbReference type="ARBA" id="ARBA00023015"/>
    </source>
</evidence>
<dbReference type="InterPro" id="IPR013088">
    <property type="entry name" value="Znf_NHR/GATA"/>
</dbReference>
<evidence type="ECO:0000256" key="6">
    <source>
        <dbReference type="ARBA" id="ARBA00023125"/>
    </source>
</evidence>
<name>A0A914QH93_9BILA</name>
<dbReference type="SUPFAM" id="SSF57716">
    <property type="entry name" value="Glucocorticoid receptor-like (DNA-binding domain)"/>
    <property type="match status" value="1"/>
</dbReference>
<dbReference type="PANTHER" id="PTHR45886:SF18">
    <property type="entry name" value="NR LBD DOMAIN-CONTAINING PROTEIN-RELATED"/>
    <property type="match status" value="1"/>
</dbReference>
<dbReference type="AlphaFoldDB" id="A0A914QH93"/>
<keyword evidence="2" id="KW-0479">Metal-binding</keyword>
<dbReference type="GO" id="GO:0003700">
    <property type="term" value="F:DNA-binding transcription factor activity"/>
    <property type="evidence" value="ECO:0007669"/>
    <property type="project" value="InterPro"/>
</dbReference>
<dbReference type="WBParaSite" id="PDA_v2.g28899.t1">
    <property type="protein sequence ID" value="PDA_v2.g28899.t1"/>
    <property type="gene ID" value="PDA_v2.g28899"/>
</dbReference>
<evidence type="ECO:0000256" key="4">
    <source>
        <dbReference type="ARBA" id="ARBA00022833"/>
    </source>
</evidence>
<keyword evidence="3" id="KW-0863">Zinc-finger</keyword>
<evidence type="ECO:0000313" key="11">
    <source>
        <dbReference type="Proteomes" id="UP000887578"/>
    </source>
</evidence>
<dbReference type="GO" id="GO:0008270">
    <property type="term" value="F:zinc ion binding"/>
    <property type="evidence" value="ECO:0007669"/>
    <property type="project" value="UniProtKB-KW"/>
</dbReference>
<comment type="similarity">
    <text evidence="1">Belongs to the nuclear hormone receptor family.</text>
</comment>
<keyword evidence="9" id="KW-0539">Nucleus</keyword>
<dbReference type="SMART" id="SM00399">
    <property type="entry name" value="ZnF_C4"/>
    <property type="match status" value="1"/>
</dbReference>
<dbReference type="Pfam" id="PF00105">
    <property type="entry name" value="zf-C4"/>
    <property type="match status" value="1"/>
</dbReference>
<sequence>MSTCLVCSRPLTAPEIQRGETGCKACLQFFRRALENDKWEEYVCENQNNCLKEPSIDGTACRLCRFVKCVKSRISDFQLGDLPPFSVFEASLTQK</sequence>
<dbReference type="Gene3D" id="3.30.50.10">
    <property type="entry name" value="Erythroid Transcription Factor GATA-1, subunit A"/>
    <property type="match status" value="1"/>
</dbReference>
<keyword evidence="11" id="KW-1185">Reference proteome</keyword>
<keyword evidence="6" id="KW-0238">DNA-binding</keyword>
<keyword evidence="5" id="KW-0805">Transcription regulation</keyword>
<evidence type="ECO:0000256" key="1">
    <source>
        <dbReference type="ARBA" id="ARBA00005993"/>
    </source>
</evidence>
<dbReference type="InterPro" id="IPR001628">
    <property type="entry name" value="Znf_hrmn_rcpt"/>
</dbReference>
<dbReference type="PANTHER" id="PTHR45886">
    <property type="entry name" value="NUCLEAR HORMONE RECEPTOR FAMILY-RELATED-RELATED"/>
    <property type="match status" value="1"/>
</dbReference>
<keyword evidence="8" id="KW-0675">Receptor</keyword>
<evidence type="ECO:0000256" key="2">
    <source>
        <dbReference type="ARBA" id="ARBA00022723"/>
    </source>
</evidence>
<feature type="domain" description="Nuclear receptor" evidence="10">
    <location>
        <begin position="1"/>
        <end position="80"/>
    </location>
</feature>
<dbReference type="PROSITE" id="PS51030">
    <property type="entry name" value="NUCLEAR_REC_DBD_2"/>
    <property type="match status" value="1"/>
</dbReference>
<dbReference type="GO" id="GO:0043565">
    <property type="term" value="F:sequence-specific DNA binding"/>
    <property type="evidence" value="ECO:0007669"/>
    <property type="project" value="InterPro"/>
</dbReference>
<accession>A0A914QH93</accession>
<evidence type="ECO:0000256" key="8">
    <source>
        <dbReference type="ARBA" id="ARBA00023170"/>
    </source>
</evidence>
<dbReference type="Proteomes" id="UP000887578">
    <property type="component" value="Unplaced"/>
</dbReference>
<keyword evidence="7" id="KW-0804">Transcription</keyword>
<proteinExistence type="inferred from homology"/>
<protein>
    <submittedName>
        <fullName evidence="12">Nuclear receptor domain-containing protein</fullName>
    </submittedName>
</protein>
<evidence type="ECO:0000256" key="9">
    <source>
        <dbReference type="ARBA" id="ARBA00023242"/>
    </source>
</evidence>
<evidence type="ECO:0000256" key="3">
    <source>
        <dbReference type="ARBA" id="ARBA00022771"/>
    </source>
</evidence>